<dbReference type="EMBL" id="JACJQT010000061">
    <property type="protein sequence ID" value="MBD2280407.1"/>
    <property type="molecule type" value="Genomic_DNA"/>
</dbReference>
<keyword evidence="2" id="KW-1185">Reference proteome</keyword>
<evidence type="ECO:0000313" key="1">
    <source>
        <dbReference type="EMBL" id="MBD2280407.1"/>
    </source>
</evidence>
<name>A0ABR8C0K9_APHFL</name>
<gene>
    <name evidence="1" type="ORF">H6F99_19670</name>
</gene>
<dbReference type="RefSeq" id="WP_190383974.1">
    <property type="nucleotide sequence ID" value="NZ_JACJQT010000061.1"/>
</dbReference>
<comment type="caution">
    <text evidence="1">The sequence shown here is derived from an EMBL/GenBank/DDBJ whole genome shotgun (WGS) entry which is preliminary data.</text>
</comment>
<reference evidence="1 2" key="1">
    <citation type="journal article" date="2020" name="ISME J.">
        <title>Comparative genomics reveals insights into cyanobacterial evolution and habitat adaptation.</title>
        <authorList>
            <person name="Chen M.Y."/>
            <person name="Teng W.K."/>
            <person name="Zhao L."/>
            <person name="Hu C.X."/>
            <person name="Zhou Y.K."/>
            <person name="Han B.P."/>
            <person name="Song L.R."/>
            <person name="Shu W.S."/>
        </authorList>
    </citation>
    <scope>NUCLEOTIDE SEQUENCE [LARGE SCALE GENOMIC DNA]</scope>
    <source>
        <strain evidence="1 2">FACHB-1040</strain>
    </source>
</reference>
<accession>A0ABR8C0K9</accession>
<proteinExistence type="predicted"/>
<dbReference type="Proteomes" id="UP000606721">
    <property type="component" value="Unassembled WGS sequence"/>
</dbReference>
<sequence>MKRLDYSSPTDLFYAITIFALRFDGYKYRQENTNFDDFKNYKLFLDGKEIPDDELLPSLFCAQRSLSKAQYTREDEEYKMLLILASKCIEKNEEIAEKYKNEEYCGEWEKIKGDADEIVKAIAKIK</sequence>
<protein>
    <submittedName>
        <fullName evidence="1">Uncharacterized protein</fullName>
    </submittedName>
</protein>
<organism evidence="1 2">
    <name type="scientific">Aphanizomenon flos-aquae FACHB-1040</name>
    <dbReference type="NCBI Taxonomy" id="2692887"/>
    <lineage>
        <taxon>Bacteria</taxon>
        <taxon>Bacillati</taxon>
        <taxon>Cyanobacteriota</taxon>
        <taxon>Cyanophyceae</taxon>
        <taxon>Nostocales</taxon>
        <taxon>Aphanizomenonaceae</taxon>
        <taxon>Aphanizomenon</taxon>
    </lineage>
</organism>
<evidence type="ECO:0000313" key="2">
    <source>
        <dbReference type="Proteomes" id="UP000606721"/>
    </source>
</evidence>